<proteinExistence type="predicted"/>
<evidence type="ECO:0000313" key="1">
    <source>
        <dbReference type="EMBL" id="KAK4098796.1"/>
    </source>
</evidence>
<organism evidence="1 2">
    <name type="scientific">Parathielavia hyrcaniae</name>
    <dbReference type="NCBI Taxonomy" id="113614"/>
    <lineage>
        <taxon>Eukaryota</taxon>
        <taxon>Fungi</taxon>
        <taxon>Dikarya</taxon>
        <taxon>Ascomycota</taxon>
        <taxon>Pezizomycotina</taxon>
        <taxon>Sordariomycetes</taxon>
        <taxon>Sordariomycetidae</taxon>
        <taxon>Sordariales</taxon>
        <taxon>Chaetomiaceae</taxon>
        <taxon>Parathielavia</taxon>
    </lineage>
</organism>
<name>A0AAN6PX97_9PEZI</name>
<dbReference type="SUPFAM" id="SSF51735">
    <property type="entry name" value="NAD(P)-binding Rossmann-fold domains"/>
    <property type="match status" value="1"/>
</dbReference>
<gene>
    <name evidence="1" type="ORF">N658DRAFT_488152</name>
</gene>
<reference evidence="1" key="1">
    <citation type="journal article" date="2023" name="Mol. Phylogenet. Evol.">
        <title>Genome-scale phylogeny and comparative genomics of the fungal order Sordariales.</title>
        <authorList>
            <person name="Hensen N."/>
            <person name="Bonometti L."/>
            <person name="Westerberg I."/>
            <person name="Brannstrom I.O."/>
            <person name="Guillou S."/>
            <person name="Cros-Aarteil S."/>
            <person name="Calhoun S."/>
            <person name="Haridas S."/>
            <person name="Kuo A."/>
            <person name="Mondo S."/>
            <person name="Pangilinan J."/>
            <person name="Riley R."/>
            <person name="LaButti K."/>
            <person name="Andreopoulos B."/>
            <person name="Lipzen A."/>
            <person name="Chen C."/>
            <person name="Yan M."/>
            <person name="Daum C."/>
            <person name="Ng V."/>
            <person name="Clum A."/>
            <person name="Steindorff A."/>
            <person name="Ohm R.A."/>
            <person name="Martin F."/>
            <person name="Silar P."/>
            <person name="Natvig D.O."/>
            <person name="Lalanne C."/>
            <person name="Gautier V."/>
            <person name="Ament-Velasquez S.L."/>
            <person name="Kruys A."/>
            <person name="Hutchinson M.I."/>
            <person name="Powell A.J."/>
            <person name="Barry K."/>
            <person name="Miller A.N."/>
            <person name="Grigoriev I.V."/>
            <person name="Debuchy R."/>
            <person name="Gladieux P."/>
            <person name="Hiltunen Thoren M."/>
            <person name="Johannesson H."/>
        </authorList>
    </citation>
    <scope>NUCLEOTIDE SEQUENCE</scope>
    <source>
        <strain evidence="1">CBS 757.83</strain>
    </source>
</reference>
<comment type="caution">
    <text evidence="1">The sequence shown here is derived from an EMBL/GenBank/DDBJ whole genome shotgun (WGS) entry which is preliminary data.</text>
</comment>
<sequence length="260" mass="28690">MGRGKLGDLANAVRLIRVDFPQRSMKVIVTGSTGLVGSALVRECIANDHITHVFALSRRPLDRVQSFKLTVILHADFSVYQPELIARLAGAEGLPSCFRSIDKLNTAIGGRANQFPDLDTYKRVQVDYALAAATVFRDQLAPQLPEGKQFRFVLCSGKFAEWDQSQGMYSGQVEQGLCGIADADTTERLVAYFARPSGILPADAGLAARLSGRLYGAPFGWTIWQRPPRGFLSRTSKSESLRMRPFFRSDWVSTVSCVLE</sequence>
<protein>
    <submittedName>
        <fullName evidence="1">Uncharacterized protein</fullName>
    </submittedName>
</protein>
<reference evidence="1" key="2">
    <citation type="submission" date="2023-05" db="EMBL/GenBank/DDBJ databases">
        <authorList>
            <consortium name="Lawrence Berkeley National Laboratory"/>
            <person name="Steindorff A."/>
            <person name="Hensen N."/>
            <person name="Bonometti L."/>
            <person name="Westerberg I."/>
            <person name="Brannstrom I.O."/>
            <person name="Guillou S."/>
            <person name="Cros-Aarteil S."/>
            <person name="Calhoun S."/>
            <person name="Haridas S."/>
            <person name="Kuo A."/>
            <person name="Mondo S."/>
            <person name="Pangilinan J."/>
            <person name="Riley R."/>
            <person name="Labutti K."/>
            <person name="Andreopoulos B."/>
            <person name="Lipzen A."/>
            <person name="Chen C."/>
            <person name="Yanf M."/>
            <person name="Daum C."/>
            <person name="Ng V."/>
            <person name="Clum A."/>
            <person name="Ohm R."/>
            <person name="Martin F."/>
            <person name="Silar P."/>
            <person name="Natvig D."/>
            <person name="Lalanne C."/>
            <person name="Gautier V."/>
            <person name="Ament-Velasquez S.L."/>
            <person name="Kruys A."/>
            <person name="Hutchinson M.I."/>
            <person name="Powell A.J."/>
            <person name="Barry K."/>
            <person name="Miller A.N."/>
            <person name="Grigoriev I.V."/>
            <person name="Debuchy R."/>
            <person name="Gladieux P."/>
            <person name="Thoren M.H."/>
            <person name="Johannesson H."/>
        </authorList>
    </citation>
    <scope>NUCLEOTIDE SEQUENCE</scope>
    <source>
        <strain evidence="1">CBS 757.83</strain>
    </source>
</reference>
<dbReference type="Gene3D" id="3.40.50.720">
    <property type="entry name" value="NAD(P)-binding Rossmann-like Domain"/>
    <property type="match status" value="1"/>
</dbReference>
<dbReference type="AlphaFoldDB" id="A0AAN6PX97"/>
<accession>A0AAN6PX97</accession>
<keyword evidence="2" id="KW-1185">Reference proteome</keyword>
<evidence type="ECO:0000313" key="2">
    <source>
        <dbReference type="Proteomes" id="UP001305647"/>
    </source>
</evidence>
<dbReference type="Proteomes" id="UP001305647">
    <property type="component" value="Unassembled WGS sequence"/>
</dbReference>
<dbReference type="EMBL" id="MU863655">
    <property type="protein sequence ID" value="KAK4098796.1"/>
    <property type="molecule type" value="Genomic_DNA"/>
</dbReference>
<dbReference type="PANTHER" id="PTHR14097">
    <property type="entry name" value="OXIDOREDUCTASE HTATIP2"/>
    <property type="match status" value="1"/>
</dbReference>
<dbReference type="InterPro" id="IPR036291">
    <property type="entry name" value="NAD(P)-bd_dom_sf"/>
</dbReference>
<dbReference type="PANTHER" id="PTHR14097:SF8">
    <property type="entry name" value="NAD(P)-BINDING DOMAIN-CONTAINING PROTEIN"/>
    <property type="match status" value="1"/>
</dbReference>